<dbReference type="AlphaFoldDB" id="T0IRL7"/>
<organism evidence="1 2">
    <name type="scientific">Sphingobium ummariense RL-3</name>
    <dbReference type="NCBI Taxonomy" id="1346791"/>
    <lineage>
        <taxon>Bacteria</taxon>
        <taxon>Pseudomonadati</taxon>
        <taxon>Pseudomonadota</taxon>
        <taxon>Alphaproteobacteria</taxon>
        <taxon>Sphingomonadales</taxon>
        <taxon>Sphingomonadaceae</taxon>
        <taxon>Sphingobium</taxon>
    </lineage>
</organism>
<evidence type="ECO:0000313" key="2">
    <source>
        <dbReference type="Proteomes" id="UP000015523"/>
    </source>
</evidence>
<sequence length="62" mass="6880">MSLKARAQEKVERAGISNYSFDREDLIMCGIRYAIEACDCGEPDCDGVRLRKNIGGVARSLQ</sequence>
<dbReference type="OrthoDB" id="7474971at2"/>
<reference evidence="1 2" key="1">
    <citation type="journal article" date="2013" name="Genome Announc.">
        <title>Draft Genome Sequence of Sphingobium ummariense Strain RL-3, a Hexachlorocyclohexane-Degrading Bacterium.</title>
        <authorList>
            <person name="Kohli P."/>
            <person name="Dua A."/>
            <person name="Sangwan N."/>
            <person name="Oldach P."/>
            <person name="Khurana J.P."/>
            <person name="Lal R."/>
        </authorList>
    </citation>
    <scope>NUCLEOTIDE SEQUENCE [LARGE SCALE GENOMIC DNA]</scope>
    <source>
        <strain evidence="1 2">RL-3</strain>
    </source>
</reference>
<name>T0IRL7_9SPHN</name>
<dbReference type="Proteomes" id="UP000015523">
    <property type="component" value="Unassembled WGS sequence"/>
</dbReference>
<dbReference type="EMBL" id="AUWY01000100">
    <property type="protein sequence ID" value="EQB31495.1"/>
    <property type="molecule type" value="Genomic_DNA"/>
</dbReference>
<proteinExistence type="predicted"/>
<evidence type="ECO:0000313" key="1">
    <source>
        <dbReference type="EMBL" id="EQB31495.1"/>
    </source>
</evidence>
<gene>
    <name evidence="1" type="ORF">M529_14345</name>
</gene>
<keyword evidence="2" id="KW-1185">Reference proteome</keyword>
<dbReference type="RefSeq" id="WP_021318633.1">
    <property type="nucleotide sequence ID" value="NZ_AUWY01000100.1"/>
</dbReference>
<protein>
    <submittedName>
        <fullName evidence="1">Uncharacterized protein</fullName>
    </submittedName>
</protein>
<dbReference type="PATRIC" id="fig|1346791.3.peg.2762"/>
<comment type="caution">
    <text evidence="1">The sequence shown here is derived from an EMBL/GenBank/DDBJ whole genome shotgun (WGS) entry which is preliminary data.</text>
</comment>
<accession>T0IRL7</accession>